<dbReference type="KEGG" id="psul:AU252_06270"/>
<dbReference type="PANTHER" id="PTHR11544">
    <property type="entry name" value="COLD SHOCK DOMAIN CONTAINING PROTEINS"/>
    <property type="match status" value="1"/>
</dbReference>
<dbReference type="InterPro" id="IPR011129">
    <property type="entry name" value="CSD"/>
</dbReference>
<comment type="subcellular location">
    <subcellularLocation>
        <location evidence="1 3">Cytoplasm</location>
    </subcellularLocation>
</comment>
<dbReference type="Proteomes" id="UP000065151">
    <property type="component" value="Chromosome"/>
</dbReference>
<dbReference type="CDD" id="cd04458">
    <property type="entry name" value="CSP_CDS"/>
    <property type="match status" value="1"/>
</dbReference>
<dbReference type="PROSITE" id="PS00352">
    <property type="entry name" value="CSD_1"/>
    <property type="match status" value="1"/>
</dbReference>
<evidence type="ECO:0000256" key="3">
    <source>
        <dbReference type="RuleBase" id="RU000408"/>
    </source>
</evidence>
<dbReference type="InterPro" id="IPR019844">
    <property type="entry name" value="CSD_CS"/>
</dbReference>
<sequence>MDIMALGTVKWFNAEKGYGFITVDGSADDVFVHWSAIEGEGYRALDEGQRVELEVGEGEKGPQAENVRPAQ</sequence>
<evidence type="ECO:0000256" key="2">
    <source>
        <dbReference type="ARBA" id="ARBA00022490"/>
    </source>
</evidence>
<dbReference type="PIRSF" id="PIRSF002599">
    <property type="entry name" value="Cold_shock_A"/>
    <property type="match status" value="1"/>
</dbReference>
<keyword evidence="2" id="KW-0963">Cytoplasm</keyword>
<evidence type="ECO:0000313" key="5">
    <source>
        <dbReference type="EMBL" id="ALV40817.1"/>
    </source>
</evidence>
<reference evidence="5 6" key="1">
    <citation type="submission" date="2015-12" db="EMBL/GenBank/DDBJ databases">
        <authorList>
            <person name="Shamseldin A."/>
            <person name="Moawad H."/>
            <person name="Abd El-Rahim W.M."/>
            <person name="Sadowsky M.J."/>
        </authorList>
    </citation>
    <scope>NUCLEOTIDE SEQUENCE [LARGE SCALE GENOMIC DNA]</scope>
    <source>
        <strain evidence="5 6">Ar51</strain>
    </source>
</reference>
<dbReference type="GO" id="GO:0005737">
    <property type="term" value="C:cytoplasm"/>
    <property type="evidence" value="ECO:0007669"/>
    <property type="project" value="UniProtKB-SubCell"/>
</dbReference>
<proteinExistence type="predicted"/>
<dbReference type="PRINTS" id="PR00050">
    <property type="entry name" value="COLDSHOCK"/>
</dbReference>
<dbReference type="SMART" id="SM00357">
    <property type="entry name" value="CSP"/>
    <property type="match status" value="1"/>
</dbReference>
<gene>
    <name evidence="5" type="ORF">AU252_06270</name>
</gene>
<dbReference type="Gene3D" id="6.20.370.130">
    <property type="match status" value="1"/>
</dbReference>
<evidence type="ECO:0000256" key="1">
    <source>
        <dbReference type="ARBA" id="ARBA00004496"/>
    </source>
</evidence>
<dbReference type="STRING" id="121292.AU252_06270"/>
<dbReference type="PROSITE" id="PS51857">
    <property type="entry name" value="CSD_2"/>
    <property type="match status" value="1"/>
</dbReference>
<accession>A0A0U3R6M2</accession>
<dbReference type="GO" id="GO:0003676">
    <property type="term" value="F:nucleic acid binding"/>
    <property type="evidence" value="ECO:0007669"/>
    <property type="project" value="InterPro"/>
</dbReference>
<dbReference type="Pfam" id="PF00313">
    <property type="entry name" value="CSD"/>
    <property type="match status" value="1"/>
</dbReference>
<dbReference type="EMBL" id="CP013747">
    <property type="protein sequence ID" value="ALV40817.1"/>
    <property type="molecule type" value="Genomic_DNA"/>
</dbReference>
<dbReference type="InterPro" id="IPR002059">
    <property type="entry name" value="CSP_DNA-bd"/>
</dbReference>
<feature type="domain" description="CSD" evidence="4">
    <location>
        <begin position="4"/>
        <end position="69"/>
    </location>
</feature>
<dbReference type="FunFam" id="2.40.50.140:FF:000006">
    <property type="entry name" value="Cold shock protein CspC"/>
    <property type="match status" value="1"/>
</dbReference>
<protein>
    <submittedName>
        <fullName evidence="5">Cold-shock protein</fullName>
    </submittedName>
</protein>
<dbReference type="InterPro" id="IPR012340">
    <property type="entry name" value="NA-bd_OB-fold"/>
</dbReference>
<organism evidence="5">
    <name type="scientific">Pseudarthrobacter sulfonivorans</name>
    <dbReference type="NCBI Taxonomy" id="121292"/>
    <lineage>
        <taxon>Bacteria</taxon>
        <taxon>Bacillati</taxon>
        <taxon>Actinomycetota</taxon>
        <taxon>Actinomycetes</taxon>
        <taxon>Micrococcales</taxon>
        <taxon>Micrococcaceae</taxon>
        <taxon>Pseudarthrobacter</taxon>
    </lineage>
</organism>
<name>A0A0U3R6M2_9MICC</name>
<dbReference type="InterPro" id="IPR050181">
    <property type="entry name" value="Cold_shock_domain"/>
</dbReference>
<dbReference type="AlphaFoldDB" id="A0A0U3R6M2"/>
<evidence type="ECO:0000259" key="4">
    <source>
        <dbReference type="PROSITE" id="PS51857"/>
    </source>
</evidence>
<dbReference type="Gene3D" id="2.40.50.140">
    <property type="entry name" value="Nucleic acid-binding proteins"/>
    <property type="match status" value="1"/>
</dbReference>
<evidence type="ECO:0000313" key="6">
    <source>
        <dbReference type="Proteomes" id="UP000065151"/>
    </source>
</evidence>
<dbReference type="SUPFAM" id="SSF50249">
    <property type="entry name" value="Nucleic acid-binding proteins"/>
    <property type="match status" value="1"/>
</dbReference>
<dbReference type="InterPro" id="IPR012156">
    <property type="entry name" value="Cold_shock_CspA"/>
</dbReference>